<comment type="caution">
    <text evidence="1">The sequence shown here is derived from an EMBL/GenBank/DDBJ whole genome shotgun (WGS) entry which is preliminary data.</text>
</comment>
<protein>
    <submittedName>
        <fullName evidence="1">Uncharacterized protein</fullName>
    </submittedName>
</protein>
<reference evidence="1 2" key="1">
    <citation type="submission" date="2023-01" db="EMBL/GenBank/DDBJ databases">
        <authorList>
            <person name="Whitehead M."/>
        </authorList>
    </citation>
    <scope>NUCLEOTIDE SEQUENCE [LARGE SCALE GENOMIC DNA]</scope>
</reference>
<evidence type="ECO:0000313" key="1">
    <source>
        <dbReference type="EMBL" id="CAI6359929.1"/>
    </source>
</evidence>
<accession>A0AAV0WUY4</accession>
<name>A0AAV0WUY4_9HEMI</name>
<dbReference type="AlphaFoldDB" id="A0AAV0WUY4"/>
<keyword evidence="2" id="KW-1185">Reference proteome</keyword>
<proteinExistence type="predicted"/>
<organism evidence="1 2">
    <name type="scientific">Macrosiphum euphorbiae</name>
    <name type="common">potato aphid</name>
    <dbReference type="NCBI Taxonomy" id="13131"/>
    <lineage>
        <taxon>Eukaryota</taxon>
        <taxon>Metazoa</taxon>
        <taxon>Ecdysozoa</taxon>
        <taxon>Arthropoda</taxon>
        <taxon>Hexapoda</taxon>
        <taxon>Insecta</taxon>
        <taxon>Pterygota</taxon>
        <taxon>Neoptera</taxon>
        <taxon>Paraneoptera</taxon>
        <taxon>Hemiptera</taxon>
        <taxon>Sternorrhyncha</taxon>
        <taxon>Aphidomorpha</taxon>
        <taxon>Aphidoidea</taxon>
        <taxon>Aphididae</taxon>
        <taxon>Macrosiphini</taxon>
        <taxon>Macrosiphum</taxon>
    </lineage>
</organism>
<dbReference type="EMBL" id="CARXXK010000002">
    <property type="protein sequence ID" value="CAI6359929.1"/>
    <property type="molecule type" value="Genomic_DNA"/>
</dbReference>
<gene>
    <name evidence="1" type="ORF">MEUPH1_LOCUS15288</name>
</gene>
<sequence length="106" mass="12276">MLLSTGIVGNEQINCYEALEVGQQTMKNVIADNFNDIMIQRSNRVVPLDFTKKLTVCIRDDIFSIDPLLLFQRIMIRVETDEKLKECLEYELSPIPLSYYSTNQVK</sequence>
<dbReference type="Proteomes" id="UP001160148">
    <property type="component" value="Unassembled WGS sequence"/>
</dbReference>
<evidence type="ECO:0000313" key="2">
    <source>
        <dbReference type="Proteomes" id="UP001160148"/>
    </source>
</evidence>